<proteinExistence type="predicted"/>
<dbReference type="OrthoDB" id="4029988at2759"/>
<accession>A0A1E4TTU2</accession>
<evidence type="ECO:0000313" key="2">
    <source>
        <dbReference type="Proteomes" id="UP000094236"/>
    </source>
</evidence>
<dbReference type="AlphaFoldDB" id="A0A1E4TTU2"/>
<gene>
    <name evidence="1" type="ORF">PACTADRAFT_49911</name>
</gene>
<sequence>MISNRLITRLPIKNYTSIPIMKMNIINFGFKFRKYSKPVDNSFFIPVSPNEANKSTSEQNFNINLSLDASDKSSSAAVSAMMMPSLESISDKIKVEDEDNYKQLPEDSAFIEQHYDELKKFKEFLINTSNKKNVTYFKDFSSSELLEKLDKFIDNCIKPDHELLKQGKKSDKDMDGGERELEFFQKFKYNLKITLRMNGGHTFILDVLMQNKEAFDNFDKNKN</sequence>
<dbReference type="Pfam" id="PF17315">
    <property type="entry name" value="FMP23"/>
    <property type="match status" value="1"/>
</dbReference>
<dbReference type="EMBL" id="KV454014">
    <property type="protein sequence ID" value="ODV95165.1"/>
    <property type="molecule type" value="Genomic_DNA"/>
</dbReference>
<keyword evidence="2" id="KW-1185">Reference proteome</keyword>
<protein>
    <submittedName>
        <fullName evidence="1">Uncharacterized protein</fullName>
    </submittedName>
</protein>
<dbReference type="Proteomes" id="UP000094236">
    <property type="component" value="Unassembled WGS sequence"/>
</dbReference>
<dbReference type="InterPro" id="IPR035283">
    <property type="entry name" value="Fmp23"/>
</dbReference>
<organism evidence="1 2">
    <name type="scientific">Pachysolen tannophilus NRRL Y-2460</name>
    <dbReference type="NCBI Taxonomy" id="669874"/>
    <lineage>
        <taxon>Eukaryota</taxon>
        <taxon>Fungi</taxon>
        <taxon>Dikarya</taxon>
        <taxon>Ascomycota</taxon>
        <taxon>Saccharomycotina</taxon>
        <taxon>Pichiomycetes</taxon>
        <taxon>Pachysolenaceae</taxon>
        <taxon>Pachysolen</taxon>
    </lineage>
</organism>
<reference evidence="2" key="1">
    <citation type="submission" date="2016-05" db="EMBL/GenBank/DDBJ databases">
        <title>Comparative genomics of biotechnologically important yeasts.</title>
        <authorList>
            <consortium name="DOE Joint Genome Institute"/>
            <person name="Riley R."/>
            <person name="Haridas S."/>
            <person name="Wolfe K.H."/>
            <person name="Lopes M.R."/>
            <person name="Hittinger C.T."/>
            <person name="Goker M."/>
            <person name="Salamov A."/>
            <person name="Wisecaver J."/>
            <person name="Long T.M."/>
            <person name="Aerts A.L."/>
            <person name="Barry K."/>
            <person name="Choi C."/>
            <person name="Clum A."/>
            <person name="Coughlan A.Y."/>
            <person name="Deshpande S."/>
            <person name="Douglass A.P."/>
            <person name="Hanson S.J."/>
            <person name="Klenk H.-P."/>
            <person name="Labutti K."/>
            <person name="Lapidus A."/>
            <person name="Lindquist E."/>
            <person name="Lipzen A."/>
            <person name="Meier-Kolthoff J.P."/>
            <person name="Ohm R.A."/>
            <person name="Otillar R.P."/>
            <person name="Pangilinan J."/>
            <person name="Peng Y."/>
            <person name="Rokas A."/>
            <person name="Rosa C.A."/>
            <person name="Scheuner C."/>
            <person name="Sibirny A.A."/>
            <person name="Slot J.C."/>
            <person name="Stielow J.B."/>
            <person name="Sun H."/>
            <person name="Kurtzman C.P."/>
            <person name="Blackwell M."/>
            <person name="Grigoriev I.V."/>
            <person name="Jeffries T.W."/>
        </authorList>
    </citation>
    <scope>NUCLEOTIDE SEQUENCE [LARGE SCALE GENOMIC DNA]</scope>
    <source>
        <strain evidence="2">NRRL Y-2460</strain>
    </source>
</reference>
<evidence type="ECO:0000313" key="1">
    <source>
        <dbReference type="EMBL" id="ODV95165.1"/>
    </source>
</evidence>
<name>A0A1E4TTU2_PACTA</name>